<name>A0A4Y4E834_CELCE</name>
<organism evidence="3 4">
    <name type="scientific">Cellulosimicrobium cellulans</name>
    <name type="common">Arthrobacter luteus</name>
    <dbReference type="NCBI Taxonomy" id="1710"/>
    <lineage>
        <taxon>Bacteria</taxon>
        <taxon>Bacillati</taxon>
        <taxon>Actinomycetota</taxon>
        <taxon>Actinomycetes</taxon>
        <taxon>Micrococcales</taxon>
        <taxon>Promicromonosporaceae</taxon>
        <taxon>Cellulosimicrobium</taxon>
    </lineage>
</organism>
<dbReference type="Proteomes" id="UP000316659">
    <property type="component" value="Unassembled WGS sequence"/>
</dbReference>
<evidence type="ECO:0000313" key="3">
    <source>
        <dbReference type="EMBL" id="GED10791.1"/>
    </source>
</evidence>
<proteinExistence type="predicted"/>
<evidence type="ECO:0000313" key="4">
    <source>
        <dbReference type="Proteomes" id="UP000316659"/>
    </source>
</evidence>
<dbReference type="RefSeq" id="WP_141390235.1">
    <property type="nucleotide sequence ID" value="NZ_BJNZ01000019.1"/>
</dbReference>
<feature type="transmembrane region" description="Helical" evidence="2">
    <location>
        <begin position="156"/>
        <end position="177"/>
    </location>
</feature>
<protein>
    <recommendedName>
        <fullName evidence="5">Peptidase S9</fullName>
    </recommendedName>
</protein>
<evidence type="ECO:0000256" key="1">
    <source>
        <dbReference type="SAM" id="MobiDB-lite"/>
    </source>
</evidence>
<keyword evidence="2" id="KW-0812">Transmembrane</keyword>
<gene>
    <name evidence="3" type="ORF">CCE02nite_27900</name>
</gene>
<accession>A0A4Y4E834</accession>
<feature type="compositionally biased region" description="Low complexity" evidence="1">
    <location>
        <begin position="77"/>
        <end position="94"/>
    </location>
</feature>
<keyword evidence="2" id="KW-0472">Membrane</keyword>
<dbReference type="EMBL" id="BJNZ01000019">
    <property type="protein sequence ID" value="GED10791.1"/>
    <property type="molecule type" value="Genomic_DNA"/>
</dbReference>
<evidence type="ECO:0008006" key="5">
    <source>
        <dbReference type="Google" id="ProtNLM"/>
    </source>
</evidence>
<reference evidence="3 4" key="1">
    <citation type="submission" date="2019-06" db="EMBL/GenBank/DDBJ databases">
        <title>Whole genome shotgun sequence of Cellulosimicrobium cellulans NBRC 15516.</title>
        <authorList>
            <person name="Hosoyama A."/>
            <person name="Uohara A."/>
            <person name="Ohji S."/>
            <person name="Ichikawa N."/>
        </authorList>
    </citation>
    <scope>NUCLEOTIDE SEQUENCE [LARGE SCALE GENOMIC DNA]</scope>
    <source>
        <strain evidence="3 4">NBRC 15516</strain>
    </source>
</reference>
<feature type="transmembrane region" description="Helical" evidence="2">
    <location>
        <begin position="114"/>
        <end position="135"/>
    </location>
</feature>
<dbReference type="AlphaFoldDB" id="A0A4Y4E834"/>
<keyword evidence="2" id="KW-1133">Transmembrane helix</keyword>
<sequence length="182" mass="18897">MTEHAPTRRVADPRTVAIAGLSTVAWYAVPDVVRPRWARALAKTAIGTAAVVLTFTSTTEGTEAREGVRSLRDAAREAGAAVADATPGPTTTDGAPREDNTWATTDDGTAPVPAGVAVAGTAAGLALATTLVVAGEKWVYRRGERLRDRGVRLPHTRVGLVVGALAVALAAAEPLLWNAEER</sequence>
<feature type="region of interest" description="Disordered" evidence="1">
    <location>
        <begin position="76"/>
        <end position="110"/>
    </location>
</feature>
<comment type="caution">
    <text evidence="3">The sequence shown here is derived from an EMBL/GenBank/DDBJ whole genome shotgun (WGS) entry which is preliminary data.</text>
</comment>
<evidence type="ECO:0000256" key="2">
    <source>
        <dbReference type="SAM" id="Phobius"/>
    </source>
</evidence>